<organism evidence="1 2">
    <name type="scientific">Colletotrichum karsti</name>
    <dbReference type="NCBI Taxonomy" id="1095194"/>
    <lineage>
        <taxon>Eukaryota</taxon>
        <taxon>Fungi</taxon>
        <taxon>Dikarya</taxon>
        <taxon>Ascomycota</taxon>
        <taxon>Pezizomycotina</taxon>
        <taxon>Sordariomycetes</taxon>
        <taxon>Hypocreomycetidae</taxon>
        <taxon>Glomerellales</taxon>
        <taxon>Glomerellaceae</taxon>
        <taxon>Colletotrichum</taxon>
        <taxon>Colletotrichum boninense species complex</taxon>
    </lineage>
</organism>
<evidence type="ECO:0000313" key="2">
    <source>
        <dbReference type="Proteomes" id="UP000781932"/>
    </source>
</evidence>
<dbReference type="AlphaFoldDB" id="A0A9P6I869"/>
<reference evidence="1" key="2">
    <citation type="submission" date="2020-11" db="EMBL/GenBank/DDBJ databases">
        <title>Whole genome sequencing of Colletotrichum sp.</title>
        <authorList>
            <person name="Li H."/>
        </authorList>
    </citation>
    <scope>NUCLEOTIDE SEQUENCE</scope>
    <source>
        <strain evidence="1">CkLH20</strain>
    </source>
</reference>
<sequence length="446" mass="51916">MTDCEHLLTLVMGSDITDEGRDAFRQNAERLLPHYYERAREDEILMIGMEQSQYWVLREMYLDLADDCYRGLYSRGLIFPDFDRKNLDYGYAYWLQKYDSEFFEHKNIARLHLLDGPVQQEIDHGSRPCPCRNCDGNCTRDLLDADIRRSRPVAASQGAPTPPTGIEKISIAERCERISLWKDMGLSKMHRDPKEYPFEVGIPAHISKEEQLRLFKSEEHTESVAEYLDERLRIIWTEHNGSTFLTVIKKPATCSPLREIETYDVPWRCLLDYSTELLKGRKPTLLEHFKTWHVDSMDAADKCKQRLVLHERLYAHRQSQQREEGWRKKLIDHVKKRTAQICKDTQNSSLERATGITKLWTTTGCYKKTPLSLEDVGYCIMSAWGSFDGDGRVIENAKQASAWLWKTRNLSREYLEQQPSLAELVTKLGLDEIIPDVSNDGRRDNA</sequence>
<evidence type="ECO:0000313" key="1">
    <source>
        <dbReference type="EMBL" id="KAF9878682.1"/>
    </source>
</evidence>
<gene>
    <name evidence="1" type="ORF">CkaCkLH20_03582</name>
</gene>
<keyword evidence="2" id="KW-1185">Reference proteome</keyword>
<name>A0A9P6I869_9PEZI</name>
<dbReference type="EMBL" id="JAATWM020000009">
    <property type="protein sequence ID" value="KAF9878682.1"/>
    <property type="molecule type" value="Genomic_DNA"/>
</dbReference>
<dbReference type="GeneID" id="62159375"/>
<dbReference type="OrthoDB" id="4836416at2759"/>
<proteinExistence type="predicted"/>
<dbReference type="RefSeq" id="XP_038748143.1">
    <property type="nucleotide sequence ID" value="XM_038886301.1"/>
</dbReference>
<protein>
    <submittedName>
        <fullName evidence="1">Uncharacterized protein</fullName>
    </submittedName>
</protein>
<comment type="caution">
    <text evidence="1">The sequence shown here is derived from an EMBL/GenBank/DDBJ whole genome shotgun (WGS) entry which is preliminary data.</text>
</comment>
<accession>A0A9P6I869</accession>
<reference evidence="1" key="1">
    <citation type="submission" date="2020-03" db="EMBL/GenBank/DDBJ databases">
        <authorList>
            <person name="He L."/>
        </authorList>
    </citation>
    <scope>NUCLEOTIDE SEQUENCE</scope>
    <source>
        <strain evidence="1">CkLH20</strain>
    </source>
</reference>
<dbReference type="Proteomes" id="UP000781932">
    <property type="component" value="Unassembled WGS sequence"/>
</dbReference>